<organism evidence="3 4">
    <name type="scientific">Candidatus Gottesmanbacteria bacterium GW2011_GWA2_42_18</name>
    <dbReference type="NCBI Taxonomy" id="1618442"/>
    <lineage>
        <taxon>Bacteria</taxon>
        <taxon>Candidatus Gottesmaniibacteriota</taxon>
    </lineage>
</organism>
<dbReference type="PROSITE" id="PS00141">
    <property type="entry name" value="ASP_PROTEASE"/>
    <property type="match status" value="1"/>
</dbReference>
<evidence type="ECO:0000313" key="3">
    <source>
        <dbReference type="EMBL" id="KKS47574.1"/>
    </source>
</evidence>
<dbReference type="GO" id="GO:0006508">
    <property type="term" value="P:proteolysis"/>
    <property type="evidence" value="ECO:0007669"/>
    <property type="project" value="InterPro"/>
</dbReference>
<dbReference type="EMBL" id="LCDD01000004">
    <property type="protein sequence ID" value="KKS47574.1"/>
    <property type="molecule type" value="Genomic_DNA"/>
</dbReference>
<accession>A0A0G0ZFV6</accession>
<protein>
    <recommendedName>
        <fullName evidence="2">Peptidase A2 domain-containing protein</fullName>
    </recommendedName>
</protein>
<proteinExistence type="predicted"/>
<name>A0A0G0ZFV6_9BACT</name>
<evidence type="ECO:0000313" key="4">
    <source>
        <dbReference type="Proteomes" id="UP000034320"/>
    </source>
</evidence>
<dbReference type="GO" id="GO:0004190">
    <property type="term" value="F:aspartic-type endopeptidase activity"/>
    <property type="evidence" value="ECO:0007669"/>
    <property type="project" value="InterPro"/>
</dbReference>
<dbReference type="AlphaFoldDB" id="A0A0G0ZFV6"/>
<comment type="caution">
    <text evidence="3">The sequence shown here is derived from an EMBL/GenBank/DDBJ whole genome shotgun (WGS) entry which is preliminary data.</text>
</comment>
<sequence>MANFPYKKTTNDDYFPIVNFTLYFKNNIAKTSALLDSGATISVFRSDVADQLNIQIEKGEKIYMHGVGGRIMGRDSFFDKFKITFEEKKKLVRLE</sequence>
<evidence type="ECO:0000259" key="2">
    <source>
        <dbReference type="PROSITE" id="PS50175"/>
    </source>
</evidence>
<dbReference type="Gene3D" id="2.40.70.10">
    <property type="entry name" value="Acid Proteases"/>
    <property type="match status" value="1"/>
</dbReference>
<gene>
    <name evidence="3" type="ORF">UV09_C0004G0063</name>
</gene>
<dbReference type="Proteomes" id="UP000034320">
    <property type="component" value="Unassembled WGS sequence"/>
</dbReference>
<dbReference type="InterPro" id="IPR001995">
    <property type="entry name" value="Peptidase_A2_cat"/>
</dbReference>
<evidence type="ECO:0000256" key="1">
    <source>
        <dbReference type="ARBA" id="ARBA00022801"/>
    </source>
</evidence>
<dbReference type="Pfam" id="PF13650">
    <property type="entry name" value="Asp_protease_2"/>
    <property type="match status" value="1"/>
</dbReference>
<dbReference type="InterPro" id="IPR021109">
    <property type="entry name" value="Peptidase_aspartic_dom_sf"/>
</dbReference>
<keyword evidence="1" id="KW-0378">Hydrolase</keyword>
<dbReference type="PROSITE" id="PS50175">
    <property type="entry name" value="ASP_PROT_RETROV"/>
    <property type="match status" value="1"/>
</dbReference>
<dbReference type="InterPro" id="IPR001969">
    <property type="entry name" value="Aspartic_peptidase_AS"/>
</dbReference>
<feature type="domain" description="Peptidase A2" evidence="2">
    <location>
        <begin position="31"/>
        <end position="69"/>
    </location>
</feature>
<dbReference type="SUPFAM" id="SSF50630">
    <property type="entry name" value="Acid proteases"/>
    <property type="match status" value="1"/>
</dbReference>
<reference evidence="3 4" key="1">
    <citation type="journal article" date="2015" name="Nature">
        <title>rRNA introns, odd ribosomes, and small enigmatic genomes across a large radiation of phyla.</title>
        <authorList>
            <person name="Brown C.T."/>
            <person name="Hug L.A."/>
            <person name="Thomas B.C."/>
            <person name="Sharon I."/>
            <person name="Castelle C.J."/>
            <person name="Singh A."/>
            <person name="Wilkins M.J."/>
            <person name="Williams K.H."/>
            <person name="Banfield J.F."/>
        </authorList>
    </citation>
    <scope>NUCLEOTIDE SEQUENCE [LARGE SCALE GENOMIC DNA]</scope>
</reference>